<keyword evidence="4 7" id="KW-0812">Transmembrane</keyword>
<feature type="transmembrane region" description="Helical" evidence="7">
    <location>
        <begin position="76"/>
        <end position="97"/>
    </location>
</feature>
<dbReference type="EMBL" id="JAZGUE010000002">
    <property type="protein sequence ID" value="KAL2270369.1"/>
    <property type="molecule type" value="Genomic_DNA"/>
</dbReference>
<evidence type="ECO:0000256" key="4">
    <source>
        <dbReference type="ARBA" id="ARBA00022692"/>
    </source>
</evidence>
<evidence type="ECO:0000256" key="7">
    <source>
        <dbReference type="RuleBase" id="RU367097"/>
    </source>
</evidence>
<dbReference type="GeneID" id="98123480"/>
<comment type="function">
    <text evidence="1 7">Involved in the import of GDP-mannose from the cytoplasm into the Golgi lumen.</text>
</comment>
<feature type="transmembrane region" description="Helical" evidence="7">
    <location>
        <begin position="109"/>
        <end position="127"/>
    </location>
</feature>
<evidence type="ECO:0000256" key="1">
    <source>
        <dbReference type="ARBA" id="ARBA00003420"/>
    </source>
</evidence>
<feature type="transmembrane region" description="Helical" evidence="7">
    <location>
        <begin position="242"/>
        <end position="261"/>
    </location>
</feature>
<evidence type="ECO:0000313" key="9">
    <source>
        <dbReference type="EMBL" id="KAL2270369.1"/>
    </source>
</evidence>
<keyword evidence="6 7" id="KW-0472">Membrane</keyword>
<evidence type="ECO:0000256" key="3">
    <source>
        <dbReference type="ARBA" id="ARBA00011182"/>
    </source>
</evidence>
<evidence type="ECO:0000256" key="6">
    <source>
        <dbReference type="ARBA" id="ARBA00023136"/>
    </source>
</evidence>
<feature type="compositionally biased region" description="Basic and acidic residues" evidence="8">
    <location>
        <begin position="1"/>
        <end position="12"/>
    </location>
</feature>
<feature type="region of interest" description="Disordered" evidence="8">
    <location>
        <begin position="1"/>
        <end position="43"/>
    </location>
</feature>
<comment type="subcellular location">
    <subcellularLocation>
        <location evidence="7">Golgi apparatus membrane</location>
        <topology evidence="7">Multi-pass membrane protein</topology>
    </subcellularLocation>
    <subcellularLocation>
        <location evidence="7">Cytoplasmic vesicle membrane</location>
        <topology evidence="7">Multi-pass membrane protein</topology>
    </subcellularLocation>
    <subcellularLocation>
        <location evidence="7">Endoplasmic reticulum membrane</location>
        <topology evidence="7">Multi-pass membrane protein</topology>
    </subcellularLocation>
</comment>
<evidence type="ECO:0000256" key="5">
    <source>
        <dbReference type="ARBA" id="ARBA00022989"/>
    </source>
</evidence>
<feature type="transmembrane region" description="Helical" evidence="7">
    <location>
        <begin position="209"/>
        <end position="230"/>
    </location>
</feature>
<feature type="transmembrane region" description="Helical" evidence="7">
    <location>
        <begin position="166"/>
        <end position="184"/>
    </location>
</feature>
<keyword evidence="7" id="KW-0256">Endoplasmic reticulum</keyword>
<evidence type="ECO:0000313" key="10">
    <source>
        <dbReference type="Proteomes" id="UP001600064"/>
    </source>
</evidence>
<keyword evidence="7" id="KW-0762">Sugar transport</keyword>
<keyword evidence="5 7" id="KW-1133">Transmembrane helix</keyword>
<accession>A0ABR4DJ65</accession>
<dbReference type="Proteomes" id="UP001600064">
    <property type="component" value="Unassembled WGS sequence"/>
</dbReference>
<comment type="caution">
    <text evidence="9">The sequence shown here is derived from an EMBL/GenBank/DDBJ whole genome shotgun (WGS) entry which is preliminary data.</text>
</comment>
<comment type="similarity">
    <text evidence="2 7">Belongs to the TPT transporter family. SLC35D subfamily.</text>
</comment>
<feature type="transmembrane region" description="Helical" evidence="7">
    <location>
        <begin position="333"/>
        <end position="354"/>
    </location>
</feature>
<gene>
    <name evidence="9" type="ORF">VTJ83DRAFT_2553</name>
</gene>
<feature type="transmembrane region" description="Helical" evidence="7">
    <location>
        <begin position="44"/>
        <end position="64"/>
    </location>
</feature>
<proteinExistence type="inferred from homology"/>
<reference evidence="9 10" key="1">
    <citation type="journal article" date="2024" name="Commun. Biol.">
        <title>Comparative genomic analysis of thermophilic fungi reveals convergent evolutionary adaptations and gene losses.</title>
        <authorList>
            <person name="Steindorff A.S."/>
            <person name="Aguilar-Pontes M.V."/>
            <person name="Robinson A.J."/>
            <person name="Andreopoulos B."/>
            <person name="LaButti K."/>
            <person name="Kuo A."/>
            <person name="Mondo S."/>
            <person name="Riley R."/>
            <person name="Otillar R."/>
            <person name="Haridas S."/>
            <person name="Lipzen A."/>
            <person name="Grimwood J."/>
            <person name="Schmutz J."/>
            <person name="Clum A."/>
            <person name="Reid I.D."/>
            <person name="Moisan M.C."/>
            <person name="Butler G."/>
            <person name="Nguyen T.T.M."/>
            <person name="Dewar K."/>
            <person name="Conant G."/>
            <person name="Drula E."/>
            <person name="Henrissat B."/>
            <person name="Hansel C."/>
            <person name="Singer S."/>
            <person name="Hutchinson M.I."/>
            <person name="de Vries R.P."/>
            <person name="Natvig D.O."/>
            <person name="Powell A.J."/>
            <person name="Tsang A."/>
            <person name="Grigoriev I.V."/>
        </authorList>
    </citation>
    <scope>NUCLEOTIDE SEQUENCE [LARGE SCALE GENOMIC DNA]</scope>
    <source>
        <strain evidence="9 10">ATCC 22073</strain>
    </source>
</reference>
<name>A0ABR4DJ65_9PEZI</name>
<sequence length="403" mass="42842">MAVARGGHEKQQRLWNDVEASSRRQDGSKKEQHRQQPPSSRSSFASGLAWMVLNTLATIGIVFTNKAIFSSPALKLAQLTFACFHFLVTFLTLFVLSRPAVGLFQPRRVALADILPLALTMSLNVILPNLSLAFSTVTFYQIARILLTPTVAALNCLLYRAALPRRAILALVPACLGVGLVSYYDSLPPPSSKNGGGGGGGAVQTTTPLGILFALAGTLFSSLYTVWIAAYHRRLRLSSMQLLFNQAPVSAFLLLYAIPFLDTWPAPVYSSSSSSSFLSSSSSTTSSTPSPASSSPQSPTVGWPLPPSWTSFPHLLTAHLRGWSHALAAEQRWVLVVLSGLFASAINLSQFFIVARAGPVSSTVVGHVKTCAIVALGWMVSGRGVGDWGSLVGVGMALGGIVV</sequence>
<keyword evidence="7" id="KW-0813">Transport</keyword>
<dbReference type="RefSeq" id="XP_070869093.1">
    <property type="nucleotide sequence ID" value="XM_071008836.1"/>
</dbReference>
<evidence type="ECO:0000256" key="8">
    <source>
        <dbReference type="SAM" id="MobiDB-lite"/>
    </source>
</evidence>
<dbReference type="PANTHER" id="PTHR11132">
    <property type="entry name" value="SOLUTE CARRIER FAMILY 35"/>
    <property type="match status" value="1"/>
</dbReference>
<keyword evidence="7" id="KW-0968">Cytoplasmic vesicle</keyword>
<evidence type="ECO:0000256" key="2">
    <source>
        <dbReference type="ARBA" id="ARBA00010425"/>
    </source>
</evidence>
<feature type="compositionally biased region" description="Basic and acidic residues" evidence="8">
    <location>
        <begin position="20"/>
        <end position="34"/>
    </location>
</feature>
<keyword evidence="7" id="KW-0333">Golgi apparatus</keyword>
<dbReference type="InterPro" id="IPR050186">
    <property type="entry name" value="TPT_transporter"/>
</dbReference>
<keyword evidence="10" id="KW-1185">Reference proteome</keyword>
<comment type="subunit">
    <text evidence="3 7">Homooligomer.</text>
</comment>
<feature type="transmembrane region" description="Helical" evidence="7">
    <location>
        <begin position="139"/>
        <end position="159"/>
    </location>
</feature>
<protein>
    <recommendedName>
        <fullName evidence="7">GDP-mannose transporter</fullName>
        <shortName evidence="7">GMT</shortName>
    </recommendedName>
</protein>
<organism evidence="9 10">
    <name type="scientific">Remersonia thermophila</name>
    <dbReference type="NCBI Taxonomy" id="72144"/>
    <lineage>
        <taxon>Eukaryota</taxon>
        <taxon>Fungi</taxon>
        <taxon>Dikarya</taxon>
        <taxon>Ascomycota</taxon>
        <taxon>Pezizomycotina</taxon>
        <taxon>Sordariomycetes</taxon>
        <taxon>Sordariomycetidae</taxon>
        <taxon>Sordariales</taxon>
        <taxon>Sordariales incertae sedis</taxon>
        <taxon>Remersonia</taxon>
    </lineage>
</organism>